<dbReference type="Gene3D" id="3.40.50.300">
    <property type="entry name" value="P-loop containing nucleotide triphosphate hydrolases"/>
    <property type="match status" value="1"/>
</dbReference>
<dbReference type="HOGENOM" id="CLU_000604_1_2_11"/>
<dbReference type="InterPro" id="IPR005895">
    <property type="entry name" value="ABC_transptr_haem_export_CcmA"/>
</dbReference>
<dbReference type="EMBL" id="CP001631">
    <property type="protein sequence ID" value="ACU53300.1"/>
    <property type="molecule type" value="Genomic_DNA"/>
</dbReference>
<dbReference type="GO" id="GO:0005524">
    <property type="term" value="F:ATP binding"/>
    <property type="evidence" value="ECO:0007669"/>
    <property type="project" value="UniProtKB-KW"/>
</dbReference>
<dbReference type="RefSeq" id="WP_015797801.1">
    <property type="nucleotide sequence ID" value="NC_013124.1"/>
</dbReference>
<dbReference type="PROSITE" id="PS50893">
    <property type="entry name" value="ABC_TRANSPORTER_2"/>
    <property type="match status" value="1"/>
</dbReference>
<dbReference type="STRING" id="525909.Afer_0332"/>
<sequence length="217" mass="23335">MARRVVRLRGVTVLLGRFPALARADFDAFEGEVVVLEGPNGSGKTTLLRLLVGLVGASEGEVAVFGLDPAKDVASVRRAATYLGHQAMLYEDLSAEENIAFLGRLGVIDAERARGLCDQLAVGRRERGRRMRQLSAGQRRKVALAATLARPAELLLLDEPHAALDPEGKELLDALLADAGAQGRTVILASHEAERVRSVATRRYRLSGGHPKELPSC</sequence>
<dbReference type="PANTHER" id="PTHR42939:SF1">
    <property type="entry name" value="ABC TRANSPORTER ATP-BINDING PROTEIN ALBC-RELATED"/>
    <property type="match status" value="1"/>
</dbReference>
<dbReference type="Pfam" id="PF00005">
    <property type="entry name" value="ABC_tran"/>
    <property type="match status" value="1"/>
</dbReference>
<dbReference type="InterPro" id="IPR003593">
    <property type="entry name" value="AAA+_ATPase"/>
</dbReference>
<keyword evidence="1" id="KW-0813">Transport</keyword>
<dbReference type="OrthoDB" id="5193808at2"/>
<organism evidence="7 8">
    <name type="scientific">Acidimicrobium ferrooxidans (strain DSM 10331 / JCM 15462 / NBRC 103882 / ICP)</name>
    <dbReference type="NCBI Taxonomy" id="525909"/>
    <lineage>
        <taxon>Bacteria</taxon>
        <taxon>Bacillati</taxon>
        <taxon>Actinomycetota</taxon>
        <taxon>Acidimicrobiia</taxon>
        <taxon>Acidimicrobiales</taxon>
        <taxon>Acidimicrobiaceae</taxon>
        <taxon>Acidimicrobium</taxon>
    </lineage>
</organism>
<name>C7M2Q6_ACIFD</name>
<dbReference type="InterPro" id="IPR027417">
    <property type="entry name" value="P-loop_NTPase"/>
</dbReference>
<evidence type="ECO:0000259" key="6">
    <source>
        <dbReference type="PROSITE" id="PS50893"/>
    </source>
</evidence>
<dbReference type="PANTHER" id="PTHR42939">
    <property type="entry name" value="ABC TRANSPORTER ATP-BINDING PROTEIN ALBC-RELATED"/>
    <property type="match status" value="1"/>
</dbReference>
<gene>
    <name evidence="7" type="ordered locus">Afer_0332</name>
</gene>
<evidence type="ECO:0000256" key="3">
    <source>
        <dbReference type="ARBA" id="ARBA00022748"/>
    </source>
</evidence>
<feature type="signal peptide" evidence="5">
    <location>
        <begin position="1"/>
        <end position="22"/>
    </location>
</feature>
<keyword evidence="2" id="KW-0547">Nucleotide-binding</keyword>
<keyword evidence="3" id="KW-0201">Cytochrome c-type biogenesis</keyword>
<dbReference type="InterPro" id="IPR051782">
    <property type="entry name" value="ABC_Transporter_VariousFunc"/>
</dbReference>
<dbReference type="eggNOG" id="COG1131">
    <property type="taxonomic scope" value="Bacteria"/>
</dbReference>
<proteinExistence type="predicted"/>
<evidence type="ECO:0000256" key="2">
    <source>
        <dbReference type="ARBA" id="ARBA00022741"/>
    </source>
</evidence>
<dbReference type="Proteomes" id="UP000000771">
    <property type="component" value="Chromosome"/>
</dbReference>
<protein>
    <submittedName>
        <fullName evidence="7">Heme exporter protein CcmA</fullName>
    </submittedName>
</protein>
<evidence type="ECO:0000313" key="7">
    <source>
        <dbReference type="EMBL" id="ACU53300.1"/>
    </source>
</evidence>
<keyword evidence="4" id="KW-0067">ATP-binding</keyword>
<reference evidence="7 8" key="1">
    <citation type="journal article" date="2009" name="Stand. Genomic Sci.">
        <title>Complete genome sequence of Acidimicrobium ferrooxidans type strain (ICP).</title>
        <authorList>
            <person name="Clum A."/>
            <person name="Nolan M."/>
            <person name="Lang E."/>
            <person name="Glavina Del Rio T."/>
            <person name="Tice H."/>
            <person name="Copeland A."/>
            <person name="Cheng J.F."/>
            <person name="Lucas S."/>
            <person name="Chen F."/>
            <person name="Bruce D."/>
            <person name="Goodwin L."/>
            <person name="Pitluck S."/>
            <person name="Ivanova N."/>
            <person name="Mavrommatis K."/>
            <person name="Mikhailova N."/>
            <person name="Pati A."/>
            <person name="Chen A."/>
            <person name="Palaniappan K."/>
            <person name="Goker M."/>
            <person name="Spring S."/>
            <person name="Land M."/>
            <person name="Hauser L."/>
            <person name="Chang Y.J."/>
            <person name="Jeffries C.C."/>
            <person name="Chain P."/>
            <person name="Bristow J."/>
            <person name="Eisen J.A."/>
            <person name="Markowitz V."/>
            <person name="Hugenholtz P."/>
            <person name="Kyrpides N.C."/>
            <person name="Klenk H.P."/>
            <person name="Lapidus A."/>
        </authorList>
    </citation>
    <scope>NUCLEOTIDE SEQUENCE [LARGE SCALE GENOMIC DNA]</scope>
    <source>
        <strain evidence="8">DSM 10331 / JCM 15462 / NBRC 103882 / ICP</strain>
    </source>
</reference>
<evidence type="ECO:0000256" key="1">
    <source>
        <dbReference type="ARBA" id="ARBA00022448"/>
    </source>
</evidence>
<dbReference type="InterPro" id="IPR017871">
    <property type="entry name" value="ABC_transporter-like_CS"/>
</dbReference>
<dbReference type="KEGG" id="afo:Afer_0332"/>
<dbReference type="SUPFAM" id="SSF52540">
    <property type="entry name" value="P-loop containing nucleoside triphosphate hydrolases"/>
    <property type="match status" value="1"/>
</dbReference>
<dbReference type="GO" id="GO:0017004">
    <property type="term" value="P:cytochrome complex assembly"/>
    <property type="evidence" value="ECO:0007669"/>
    <property type="project" value="UniProtKB-KW"/>
</dbReference>
<evidence type="ECO:0000256" key="4">
    <source>
        <dbReference type="ARBA" id="ARBA00022840"/>
    </source>
</evidence>
<dbReference type="GO" id="GO:0016887">
    <property type="term" value="F:ATP hydrolysis activity"/>
    <property type="evidence" value="ECO:0007669"/>
    <property type="project" value="InterPro"/>
</dbReference>
<dbReference type="SMART" id="SM00382">
    <property type="entry name" value="AAA"/>
    <property type="match status" value="1"/>
</dbReference>
<keyword evidence="5" id="KW-0732">Signal</keyword>
<feature type="chain" id="PRO_5038812929" evidence="5">
    <location>
        <begin position="23"/>
        <end position="217"/>
    </location>
</feature>
<dbReference type="InterPro" id="IPR003439">
    <property type="entry name" value="ABC_transporter-like_ATP-bd"/>
</dbReference>
<evidence type="ECO:0000256" key="5">
    <source>
        <dbReference type="SAM" id="SignalP"/>
    </source>
</evidence>
<dbReference type="GO" id="GO:0022857">
    <property type="term" value="F:transmembrane transporter activity"/>
    <property type="evidence" value="ECO:0007669"/>
    <property type="project" value="InterPro"/>
</dbReference>
<keyword evidence="8" id="KW-1185">Reference proteome</keyword>
<dbReference type="NCBIfam" id="TIGR01189">
    <property type="entry name" value="ccmA"/>
    <property type="match status" value="1"/>
</dbReference>
<dbReference type="AlphaFoldDB" id="C7M2Q6"/>
<feature type="domain" description="ABC transporter" evidence="6">
    <location>
        <begin position="6"/>
        <end position="214"/>
    </location>
</feature>
<evidence type="ECO:0000313" key="8">
    <source>
        <dbReference type="Proteomes" id="UP000000771"/>
    </source>
</evidence>
<dbReference type="PROSITE" id="PS00211">
    <property type="entry name" value="ABC_TRANSPORTER_1"/>
    <property type="match status" value="1"/>
</dbReference>
<accession>C7M2Q6</accession>